<evidence type="ECO:0000313" key="1">
    <source>
        <dbReference type="EMBL" id="URD68144.1"/>
    </source>
</evidence>
<name>A0AAE9HTY6_9NEIS</name>
<reference evidence="1" key="1">
    <citation type="submission" date="2022-05" db="EMBL/GenBank/DDBJ databases">
        <title>Alysiella filiformis genome sequencing.</title>
        <authorList>
            <person name="Viehboeck T."/>
        </authorList>
    </citation>
    <scope>NUCLEOTIDE SEQUENCE</scope>
    <source>
        <strain evidence="1">DSM 2580</strain>
    </source>
</reference>
<dbReference type="EMBL" id="CP097501">
    <property type="protein sequence ID" value="URD68144.1"/>
    <property type="molecule type" value="Genomic_DNA"/>
</dbReference>
<organism evidence="1 2">
    <name type="scientific">Conchiformibius steedae DSM 2580</name>
    <dbReference type="NCBI Taxonomy" id="1121352"/>
    <lineage>
        <taxon>Bacteria</taxon>
        <taxon>Pseudomonadati</taxon>
        <taxon>Pseudomonadota</taxon>
        <taxon>Betaproteobacteria</taxon>
        <taxon>Neisseriales</taxon>
        <taxon>Neisseriaceae</taxon>
        <taxon>Conchiformibius</taxon>
    </lineage>
</organism>
<protein>
    <submittedName>
        <fullName evidence="1">XRE family transcriptional regulator</fullName>
    </submittedName>
</protein>
<evidence type="ECO:0000313" key="2">
    <source>
        <dbReference type="Proteomes" id="UP001056819"/>
    </source>
</evidence>
<dbReference type="Proteomes" id="UP001056819">
    <property type="component" value="Chromosome"/>
</dbReference>
<dbReference type="AlphaFoldDB" id="A0AAE9HTY6"/>
<dbReference type="RefSeq" id="WP_246327824.1">
    <property type="nucleotide sequence ID" value="NZ_CP097501.1"/>
</dbReference>
<sequence length="114" mass="12809">MTNKRINKPYMHEEWFGILEAKVAESSRGIVAKDLGYSLTAVSLIMNGKYAGSTDKVCERVLEVYTRIACPHTGAEMPLLMCVETANGKAPTHNPMKMAHWRACQNCPKRPKRE</sequence>
<proteinExistence type="predicted"/>
<gene>
    <name evidence="1" type="ORF">LNQ82_02975</name>
</gene>
<accession>A0AAE9HTY6</accession>